<dbReference type="Gene3D" id="3.90.1150.10">
    <property type="entry name" value="Aspartate Aminotransferase, domain 1"/>
    <property type="match status" value="2"/>
</dbReference>
<dbReference type="InterPro" id="IPR003437">
    <property type="entry name" value="GcvP"/>
</dbReference>
<keyword evidence="14" id="KW-1185">Reference proteome</keyword>
<dbReference type="AlphaFoldDB" id="A0AA37H9I6"/>
<evidence type="ECO:0000256" key="3">
    <source>
        <dbReference type="ARBA" id="ARBA00010756"/>
    </source>
</evidence>
<dbReference type="GO" id="GO:0016594">
    <property type="term" value="F:glycine binding"/>
    <property type="evidence" value="ECO:0007669"/>
    <property type="project" value="TreeGrafter"/>
</dbReference>
<evidence type="ECO:0000256" key="6">
    <source>
        <dbReference type="ARBA" id="ARBA00023002"/>
    </source>
</evidence>
<dbReference type="InterPro" id="IPR049316">
    <property type="entry name" value="GDC-P_C"/>
</dbReference>
<dbReference type="InterPro" id="IPR015421">
    <property type="entry name" value="PyrdxlP-dep_Trfase_major"/>
</dbReference>
<comment type="caution">
    <text evidence="13">The sequence shown here is derived from an EMBL/GenBank/DDBJ whole genome shotgun (WGS) entry which is preliminary data.</text>
</comment>
<dbReference type="FunFam" id="3.90.1150.10:FF:000007">
    <property type="entry name" value="Glycine dehydrogenase (decarboxylating), mitochondrial"/>
    <property type="match status" value="1"/>
</dbReference>
<keyword evidence="5 8" id="KW-0663">Pyridoxal phosphate</keyword>
<feature type="region of interest" description="Disordered" evidence="10">
    <location>
        <begin position="1"/>
        <end position="25"/>
    </location>
</feature>
<comment type="similarity">
    <text evidence="3 8">Belongs to the GcvP family.</text>
</comment>
<evidence type="ECO:0000256" key="5">
    <source>
        <dbReference type="ARBA" id="ARBA00022898"/>
    </source>
</evidence>
<dbReference type="InterPro" id="IPR049315">
    <property type="entry name" value="GDC-P_N"/>
</dbReference>
<proteinExistence type="inferred from homology"/>
<accession>A0AA37H9I6</accession>
<feature type="domain" description="Glycine cleavage system P-protein N-terminal" evidence="11">
    <location>
        <begin position="34"/>
        <end position="458"/>
    </location>
</feature>
<feature type="domain" description="Glycine cleavage system P-protein N-terminal" evidence="11">
    <location>
        <begin position="491"/>
        <end position="747"/>
    </location>
</feature>
<dbReference type="GO" id="GO:0030170">
    <property type="term" value="F:pyridoxal phosphate binding"/>
    <property type="evidence" value="ECO:0007669"/>
    <property type="project" value="TreeGrafter"/>
</dbReference>
<dbReference type="EC" id="1.4.4.2" evidence="8"/>
<dbReference type="EMBL" id="BPQJ01000005">
    <property type="protein sequence ID" value="GJD61260.1"/>
    <property type="molecule type" value="Genomic_DNA"/>
</dbReference>
<name>A0AA37H9I6_9HYPH</name>
<dbReference type="GO" id="GO:0004375">
    <property type="term" value="F:glycine dehydrogenase (decarboxylating) activity"/>
    <property type="evidence" value="ECO:0007669"/>
    <property type="project" value="UniProtKB-EC"/>
</dbReference>
<evidence type="ECO:0000256" key="8">
    <source>
        <dbReference type="HAMAP-Rule" id="MF_00711"/>
    </source>
</evidence>
<evidence type="ECO:0000256" key="4">
    <source>
        <dbReference type="ARBA" id="ARBA00011690"/>
    </source>
</evidence>
<evidence type="ECO:0000313" key="13">
    <source>
        <dbReference type="EMBL" id="GJD61260.1"/>
    </source>
</evidence>
<comment type="cofactor">
    <cofactor evidence="1 8 9">
        <name>pyridoxal 5'-phosphate</name>
        <dbReference type="ChEBI" id="CHEBI:597326"/>
    </cofactor>
</comment>
<dbReference type="Gene3D" id="3.40.640.10">
    <property type="entry name" value="Type I PLP-dependent aspartate aminotransferase-like (Major domain)"/>
    <property type="match status" value="2"/>
</dbReference>
<evidence type="ECO:0000259" key="11">
    <source>
        <dbReference type="Pfam" id="PF02347"/>
    </source>
</evidence>
<dbReference type="InterPro" id="IPR015422">
    <property type="entry name" value="PyrdxlP-dep_Trfase_small"/>
</dbReference>
<evidence type="ECO:0000313" key="14">
    <source>
        <dbReference type="Proteomes" id="UP001055286"/>
    </source>
</evidence>
<dbReference type="InterPro" id="IPR015424">
    <property type="entry name" value="PyrdxlP-dep_Trfase"/>
</dbReference>
<evidence type="ECO:0000259" key="12">
    <source>
        <dbReference type="Pfam" id="PF21478"/>
    </source>
</evidence>
<dbReference type="CDD" id="cd00613">
    <property type="entry name" value="GDC-P"/>
    <property type="match status" value="2"/>
</dbReference>
<dbReference type="PANTHER" id="PTHR11773">
    <property type="entry name" value="GLYCINE DEHYDROGENASE, DECARBOXYLATING"/>
    <property type="match status" value="1"/>
</dbReference>
<dbReference type="GO" id="GO:0019464">
    <property type="term" value="P:glycine decarboxylation via glycine cleavage system"/>
    <property type="evidence" value="ECO:0007669"/>
    <property type="project" value="UniProtKB-UniRule"/>
</dbReference>
<protein>
    <recommendedName>
        <fullName evidence="8">Glycine dehydrogenase (decarboxylating)</fullName>
        <ecNumber evidence="8">1.4.4.2</ecNumber>
    </recommendedName>
    <alternativeName>
        <fullName evidence="8">Glycine cleavage system P-protein</fullName>
    </alternativeName>
    <alternativeName>
        <fullName evidence="8">Glycine decarboxylase</fullName>
    </alternativeName>
    <alternativeName>
        <fullName evidence="8">Glycine dehydrogenase (aminomethyl-transferring)</fullName>
    </alternativeName>
</protein>
<dbReference type="PANTHER" id="PTHR11773:SF1">
    <property type="entry name" value="GLYCINE DEHYDROGENASE (DECARBOXYLATING), MITOCHONDRIAL"/>
    <property type="match status" value="1"/>
</dbReference>
<dbReference type="NCBIfam" id="NF003346">
    <property type="entry name" value="PRK04366.1"/>
    <property type="match status" value="1"/>
</dbReference>
<reference evidence="13" key="1">
    <citation type="journal article" date="2016" name="Front. Microbiol.">
        <title>Genome Sequence of the Piezophilic, Mesophilic Sulfate-Reducing Bacterium Desulfovibrio indicus J2T.</title>
        <authorList>
            <person name="Cao J."/>
            <person name="Maignien L."/>
            <person name="Shao Z."/>
            <person name="Alain K."/>
            <person name="Jebbar M."/>
        </authorList>
    </citation>
    <scope>NUCLEOTIDE SEQUENCE</scope>
    <source>
        <strain evidence="13">JCM 32048</strain>
    </source>
</reference>
<evidence type="ECO:0000256" key="7">
    <source>
        <dbReference type="ARBA" id="ARBA00049026"/>
    </source>
</evidence>
<dbReference type="SUPFAM" id="SSF53383">
    <property type="entry name" value="PLP-dependent transferases"/>
    <property type="match status" value="2"/>
</dbReference>
<keyword evidence="6 8" id="KW-0560">Oxidoreductase</keyword>
<evidence type="ECO:0000256" key="10">
    <source>
        <dbReference type="SAM" id="MobiDB-lite"/>
    </source>
</evidence>
<reference evidence="13" key="2">
    <citation type="submission" date="2021-08" db="EMBL/GenBank/DDBJ databases">
        <authorList>
            <person name="Tani A."/>
            <person name="Ola A."/>
            <person name="Ogura Y."/>
            <person name="Katsura K."/>
            <person name="Hayashi T."/>
        </authorList>
    </citation>
    <scope>NUCLEOTIDE SEQUENCE</scope>
    <source>
        <strain evidence="13">JCM 32048</strain>
    </source>
</reference>
<dbReference type="NCBIfam" id="TIGR00461">
    <property type="entry name" value="gcvP"/>
    <property type="match status" value="1"/>
</dbReference>
<dbReference type="GO" id="GO:0005829">
    <property type="term" value="C:cytosol"/>
    <property type="evidence" value="ECO:0007669"/>
    <property type="project" value="TreeGrafter"/>
</dbReference>
<comment type="catalytic activity">
    <reaction evidence="7 8">
        <text>N(6)-[(R)-lipoyl]-L-lysyl-[glycine-cleavage complex H protein] + glycine + H(+) = N(6)-[(R)-S(8)-aminomethyldihydrolipoyl]-L-lysyl-[glycine-cleavage complex H protein] + CO2</text>
        <dbReference type="Rhea" id="RHEA:24304"/>
        <dbReference type="Rhea" id="RHEA-COMP:10494"/>
        <dbReference type="Rhea" id="RHEA-COMP:10495"/>
        <dbReference type="ChEBI" id="CHEBI:15378"/>
        <dbReference type="ChEBI" id="CHEBI:16526"/>
        <dbReference type="ChEBI" id="CHEBI:57305"/>
        <dbReference type="ChEBI" id="CHEBI:83099"/>
        <dbReference type="ChEBI" id="CHEBI:83143"/>
        <dbReference type="EC" id="1.4.4.2"/>
    </reaction>
</comment>
<comment type="subunit">
    <text evidence="4 8">The glycine cleavage system is composed of four proteins: P, T, L and H.</text>
</comment>
<organism evidence="13 14">
    <name type="scientific">Methylobacterium frigidaeris</name>
    <dbReference type="NCBI Taxonomy" id="2038277"/>
    <lineage>
        <taxon>Bacteria</taxon>
        <taxon>Pseudomonadati</taxon>
        <taxon>Pseudomonadota</taxon>
        <taxon>Alphaproteobacteria</taxon>
        <taxon>Hyphomicrobiales</taxon>
        <taxon>Methylobacteriaceae</taxon>
        <taxon>Methylobacterium</taxon>
    </lineage>
</organism>
<dbReference type="InterPro" id="IPR020581">
    <property type="entry name" value="GDC_P"/>
</dbReference>
<comment type="function">
    <text evidence="2 8">The glycine cleavage system catalyzes the degradation of glycine. The P protein binds the alpha-amino group of glycine through its pyridoxal phosphate cofactor; CO(2) is released and the remaining methylamine moiety is then transferred to the lipoamide cofactor of the H protein.</text>
</comment>
<gene>
    <name evidence="8 13" type="primary">gcvP</name>
    <name evidence="13" type="ORF">MPEAHAMD_1400</name>
</gene>
<feature type="modified residue" description="N6-(pyridoxal phosphate)lysine" evidence="8 9">
    <location>
        <position position="719"/>
    </location>
</feature>
<evidence type="ECO:0000256" key="2">
    <source>
        <dbReference type="ARBA" id="ARBA00003788"/>
    </source>
</evidence>
<dbReference type="FunFam" id="3.40.640.10:FF:000005">
    <property type="entry name" value="Glycine dehydrogenase (decarboxylating), mitochondrial"/>
    <property type="match status" value="1"/>
</dbReference>
<dbReference type="FunFam" id="3.40.640.10:FF:000007">
    <property type="entry name" value="glycine dehydrogenase (Decarboxylating), mitochondrial"/>
    <property type="match status" value="1"/>
</dbReference>
<evidence type="ECO:0000256" key="1">
    <source>
        <dbReference type="ARBA" id="ARBA00001933"/>
    </source>
</evidence>
<dbReference type="GO" id="GO:0005960">
    <property type="term" value="C:glycine cleavage complex"/>
    <property type="evidence" value="ECO:0007669"/>
    <property type="project" value="TreeGrafter"/>
</dbReference>
<feature type="domain" description="Glycine dehydrogenase C-terminal" evidence="12">
    <location>
        <begin position="787"/>
        <end position="908"/>
    </location>
</feature>
<sequence length="969" mass="104782">MSSAIRIRAASHGSDQGTPSMPMDKYDPYDFANRRHIGPSVDEIARMLEVVGAPSLDALIDETLPAGIRQKEATEFGAALSERRAIERLRATANKNKLLTSLIGQGYHGTTMPPAIQRNIFENPAWYTAYSPYQPEISQGRLEALLNFQTCVSDLTGLDIANASLLDEATAAAEAMGMARRIASAKSDTFFVDAQCLPQTIAVLKTRAEPFGWRIVVGDPFTDLDPASVFGAIFQYPGVEGAAHDFTDVIAKLHDAGAIAVVAADPLALTVLKPPGEMGADIAVGSMQRFGVPMGYGGPHAAYMATRDAHKRSLPGRIVGVSVDSRGNRAYRLSLQTREQHIRREKATSNICTSQVLLAVIASMYAVFHGPRGLKAIAMRIHRDATRLAAGLNQLGFETHPDAFFDTITVTVGPFQGVILKNAVANGINLRKVGSDRIGITVDERTRPDIIEAVWRAFGGDALTYGESWPEPRLPADLVRTSEYLTHPIFHMNRAESEMTRYMRRLADRDLALDRAMIPLGSCTMKLNATAEMLPISWPEFSELHPFAPKDQAEGYAEMIADLSQKLADITGYAAISMQPNSGAQGEYAGLLAIRAYHLSRGEGHRTVCLIPSSAHGTNPASAQMCGMTVVVVGADRNGNVDVADFRAKAEKHGANLAACMITYPSTHGVFEEAVREICDITHAHGGQVYLDGANLNALVGLARPGDIGADVSHINLHKTFCIPHGGGGPGMGPIGVKAHLIPFLPGHPETDGREFSVSAAPYGSAAILPISWSYCLLMGGRGLTQATRIAILNANYIAKRLAGAYEVLYTGTHGRVAHECIIDARPLMKSAGISVEDIAKRLIDCGFHPPTMSWPVAGTLMIEPTESETKGEIDRFCDAMLAIRDEIRAIEEGRMDRADNPLKNAPHTVEDLIGPWERPYSREAACFPAGAFRVDKYWPPVNRVDNAYGDRNLVCACPPVESYMKAAE</sequence>
<dbReference type="Proteomes" id="UP001055286">
    <property type="component" value="Unassembled WGS sequence"/>
</dbReference>
<dbReference type="HAMAP" id="MF_00711">
    <property type="entry name" value="GcvP"/>
    <property type="match status" value="1"/>
</dbReference>
<dbReference type="Pfam" id="PF21478">
    <property type="entry name" value="GcvP2_C"/>
    <property type="match status" value="1"/>
</dbReference>
<evidence type="ECO:0000256" key="9">
    <source>
        <dbReference type="PIRSR" id="PIRSR603437-50"/>
    </source>
</evidence>
<dbReference type="Pfam" id="PF02347">
    <property type="entry name" value="GDC-P"/>
    <property type="match status" value="2"/>
</dbReference>